<evidence type="ECO:0000313" key="2">
    <source>
        <dbReference type="EMBL" id="KAG2907376.1"/>
    </source>
</evidence>
<dbReference type="Proteomes" id="UP000736787">
    <property type="component" value="Unassembled WGS sequence"/>
</dbReference>
<reference evidence="2" key="1">
    <citation type="submission" date="2018-10" db="EMBL/GenBank/DDBJ databases">
        <title>Effector identification in a new, highly contiguous assembly of the strawberry crown rot pathogen Phytophthora cactorum.</title>
        <authorList>
            <person name="Armitage A.D."/>
            <person name="Nellist C.F."/>
            <person name="Bates H."/>
            <person name="Vickerstaff R.J."/>
            <person name="Harrison R.J."/>
        </authorList>
    </citation>
    <scope>NUCLEOTIDE SEQUENCE</scope>
    <source>
        <strain evidence="2">4040</strain>
        <strain evidence="3">P421</strain>
    </source>
</reference>
<comment type="caution">
    <text evidence="2">The sequence shown here is derived from an EMBL/GenBank/DDBJ whole genome shotgun (WGS) entry which is preliminary data.</text>
</comment>
<evidence type="ECO:0000313" key="3">
    <source>
        <dbReference type="EMBL" id="KAG3211526.1"/>
    </source>
</evidence>
<proteinExistence type="predicted"/>
<dbReference type="EMBL" id="RCMK01000931">
    <property type="protein sequence ID" value="KAG2907376.1"/>
    <property type="molecule type" value="Genomic_DNA"/>
</dbReference>
<feature type="compositionally biased region" description="Basic and acidic residues" evidence="1">
    <location>
        <begin position="23"/>
        <end position="32"/>
    </location>
</feature>
<gene>
    <name evidence="2" type="ORF">PC117_g20233</name>
    <name evidence="3" type="ORF">PC129_g17491</name>
</gene>
<evidence type="ECO:0000256" key="1">
    <source>
        <dbReference type="SAM" id="MobiDB-lite"/>
    </source>
</evidence>
<dbReference type="AlphaFoldDB" id="A0A8T1BU14"/>
<feature type="compositionally biased region" description="Basic and acidic residues" evidence="1">
    <location>
        <begin position="41"/>
        <end position="57"/>
    </location>
</feature>
<evidence type="ECO:0000313" key="4">
    <source>
        <dbReference type="Proteomes" id="UP000736787"/>
    </source>
</evidence>
<dbReference type="EMBL" id="RCMV01000945">
    <property type="protein sequence ID" value="KAG3211526.1"/>
    <property type="molecule type" value="Genomic_DNA"/>
</dbReference>
<name>A0A8T1BU14_9STRA</name>
<feature type="region of interest" description="Disordered" evidence="1">
    <location>
        <begin position="1"/>
        <end position="68"/>
    </location>
</feature>
<dbReference type="Proteomes" id="UP000760860">
    <property type="component" value="Unassembled WGS sequence"/>
</dbReference>
<sequence length="68" mass="7694">MVDGICVKPRSMPPSMRRPKTKKGFDEVREVSEEASLQMEGRFRGEESQRAARKVQEEAPEQEGTPTS</sequence>
<protein>
    <submittedName>
        <fullName evidence="2">Uncharacterized protein</fullName>
    </submittedName>
</protein>
<accession>A0A8T1BU14</accession>
<organism evidence="2 4">
    <name type="scientific">Phytophthora cactorum</name>
    <dbReference type="NCBI Taxonomy" id="29920"/>
    <lineage>
        <taxon>Eukaryota</taxon>
        <taxon>Sar</taxon>
        <taxon>Stramenopiles</taxon>
        <taxon>Oomycota</taxon>
        <taxon>Peronosporomycetes</taxon>
        <taxon>Peronosporales</taxon>
        <taxon>Peronosporaceae</taxon>
        <taxon>Phytophthora</taxon>
    </lineage>
</organism>